<protein>
    <submittedName>
        <fullName evidence="1">Uncharacterized protein</fullName>
    </submittedName>
</protein>
<accession>A0ABQ0LTU6</accession>
<keyword evidence="2" id="KW-1185">Reference proteome</keyword>
<sequence length="70" mass="7804">MAFSSPSPPTRATKPALRYDKKHLATASRLDRFLTLASASQREFGFNAVPERRAPIFEVQNASQLRVVSN</sequence>
<evidence type="ECO:0000313" key="2">
    <source>
        <dbReference type="Proteomes" id="UP000815677"/>
    </source>
</evidence>
<dbReference type="Proteomes" id="UP000815677">
    <property type="component" value="Unassembled WGS sequence"/>
</dbReference>
<organism evidence="1 2">
    <name type="scientific">Mycena chlorophos</name>
    <name type="common">Agaric fungus</name>
    <name type="synonym">Agaricus chlorophos</name>
    <dbReference type="NCBI Taxonomy" id="658473"/>
    <lineage>
        <taxon>Eukaryota</taxon>
        <taxon>Fungi</taxon>
        <taxon>Dikarya</taxon>
        <taxon>Basidiomycota</taxon>
        <taxon>Agaricomycotina</taxon>
        <taxon>Agaricomycetes</taxon>
        <taxon>Agaricomycetidae</taxon>
        <taxon>Agaricales</taxon>
        <taxon>Marasmiineae</taxon>
        <taxon>Mycenaceae</taxon>
        <taxon>Mycena</taxon>
    </lineage>
</organism>
<gene>
    <name evidence="1" type="ORF">MCHLO_11317</name>
</gene>
<reference evidence="1" key="1">
    <citation type="submission" date="2014-09" db="EMBL/GenBank/DDBJ databases">
        <title>Genome sequence of the luminous mushroom Mycena chlorophos for searching fungal bioluminescence genes.</title>
        <authorList>
            <person name="Tanaka Y."/>
            <person name="Kasuga D."/>
            <person name="Oba Y."/>
            <person name="Hase S."/>
            <person name="Sato K."/>
            <person name="Oba Y."/>
            <person name="Sakakibara Y."/>
        </authorList>
    </citation>
    <scope>NUCLEOTIDE SEQUENCE</scope>
</reference>
<name>A0ABQ0LTU6_MYCCL</name>
<evidence type="ECO:0000313" key="1">
    <source>
        <dbReference type="EMBL" id="GAT54466.1"/>
    </source>
</evidence>
<proteinExistence type="predicted"/>
<dbReference type="EMBL" id="DF848664">
    <property type="protein sequence ID" value="GAT54466.1"/>
    <property type="molecule type" value="Genomic_DNA"/>
</dbReference>